<sequence length="55" mass="6501">MAYGFIFHYNEKIDTPSESTLRMFFFASMRLSLGKTHREVLEMALPSVFEKERIP</sequence>
<keyword evidence="2" id="KW-1185">Reference proteome</keyword>
<accession>C9KNT1</accession>
<dbReference type="EMBL" id="ABWK02000018">
    <property type="protein sequence ID" value="EEX68427.1"/>
    <property type="molecule type" value="Genomic_DNA"/>
</dbReference>
<evidence type="ECO:0000313" key="1">
    <source>
        <dbReference type="EMBL" id="EEX68427.1"/>
    </source>
</evidence>
<proteinExistence type="predicted"/>
<dbReference type="Proteomes" id="UP000003671">
    <property type="component" value="Unassembled WGS sequence"/>
</dbReference>
<dbReference type="AlphaFoldDB" id="C9KNT1"/>
<protein>
    <submittedName>
        <fullName evidence="1">Uncharacterized protein</fullName>
    </submittedName>
</protein>
<reference evidence="1" key="1">
    <citation type="submission" date="2009-09" db="EMBL/GenBank/DDBJ databases">
        <authorList>
            <person name="Weinstock G."/>
            <person name="Sodergren E."/>
            <person name="Clifton S."/>
            <person name="Fulton L."/>
            <person name="Fulton B."/>
            <person name="Courtney L."/>
            <person name="Fronick C."/>
            <person name="Harrison M."/>
            <person name="Strong C."/>
            <person name="Farmer C."/>
            <person name="Delahaunty K."/>
            <person name="Markovic C."/>
            <person name="Hall O."/>
            <person name="Minx P."/>
            <person name="Tomlinson C."/>
            <person name="Mitreva M."/>
            <person name="Nelson J."/>
            <person name="Hou S."/>
            <person name="Wollam A."/>
            <person name="Pepin K.H."/>
            <person name="Johnson M."/>
            <person name="Bhonagiri V."/>
            <person name="Nash W.E."/>
            <person name="Warren W."/>
            <person name="Chinwalla A."/>
            <person name="Mardis E.R."/>
            <person name="Wilson R.K."/>
        </authorList>
    </citation>
    <scope>NUCLEOTIDE SEQUENCE [LARGE SCALE GENOMIC DNA]</scope>
    <source>
        <strain evidence="1">DSM 20544</strain>
    </source>
</reference>
<evidence type="ECO:0000313" key="2">
    <source>
        <dbReference type="Proteomes" id="UP000003671"/>
    </source>
</evidence>
<dbReference type="HOGENOM" id="CLU_3027308_0_0_9"/>
<dbReference type="STRING" id="500635.MITSMUL_04883"/>
<gene>
    <name evidence="1" type="ORF">MITSMUL_04883</name>
</gene>
<organism evidence="1 2">
    <name type="scientific">Mitsuokella multacida DSM 20544</name>
    <dbReference type="NCBI Taxonomy" id="500635"/>
    <lineage>
        <taxon>Bacteria</taxon>
        <taxon>Bacillati</taxon>
        <taxon>Bacillota</taxon>
        <taxon>Negativicutes</taxon>
        <taxon>Selenomonadales</taxon>
        <taxon>Selenomonadaceae</taxon>
        <taxon>Mitsuokella</taxon>
    </lineage>
</organism>
<comment type="caution">
    <text evidence="1">The sequence shown here is derived from an EMBL/GenBank/DDBJ whole genome shotgun (WGS) entry which is preliminary data.</text>
</comment>
<name>C9KNT1_9FIRM</name>